<sequence>MRIVFLALPAVMMLSGCGLVGMIASGVSDGTKYVINRVERDPEIQARSQQGYGPAGGDTDQAVQQEQAYPNQNYPTQNYPTQTYPADPGASQPYPSNQNGGATGAPAPLTAPVQPVTRGEPLN</sequence>
<protein>
    <recommendedName>
        <fullName evidence="5">Lipoprotein</fullName>
    </recommendedName>
</protein>
<dbReference type="RefSeq" id="WP_044429088.1">
    <property type="nucleotide sequence ID" value="NZ_BJYZ01000013.1"/>
</dbReference>
<dbReference type="OrthoDB" id="9870850at2"/>
<gene>
    <name evidence="3" type="ORF">SAE02_31050</name>
</gene>
<evidence type="ECO:0000313" key="4">
    <source>
        <dbReference type="Proteomes" id="UP000321523"/>
    </source>
</evidence>
<keyword evidence="4" id="KW-1185">Reference proteome</keyword>
<evidence type="ECO:0000313" key="3">
    <source>
        <dbReference type="EMBL" id="GEO38957.1"/>
    </source>
</evidence>
<dbReference type="PROSITE" id="PS51257">
    <property type="entry name" value="PROKAR_LIPOPROTEIN"/>
    <property type="match status" value="1"/>
</dbReference>
<feature type="region of interest" description="Disordered" evidence="1">
    <location>
        <begin position="41"/>
        <end position="123"/>
    </location>
</feature>
<dbReference type="AlphaFoldDB" id="A0A512DR78"/>
<organism evidence="3 4">
    <name type="scientific">Skermanella aerolata</name>
    <dbReference type="NCBI Taxonomy" id="393310"/>
    <lineage>
        <taxon>Bacteria</taxon>
        <taxon>Pseudomonadati</taxon>
        <taxon>Pseudomonadota</taxon>
        <taxon>Alphaproteobacteria</taxon>
        <taxon>Rhodospirillales</taxon>
        <taxon>Azospirillaceae</taxon>
        <taxon>Skermanella</taxon>
    </lineage>
</organism>
<feature type="compositionally biased region" description="Polar residues" evidence="1">
    <location>
        <begin position="61"/>
        <end position="84"/>
    </location>
</feature>
<evidence type="ECO:0000256" key="2">
    <source>
        <dbReference type="SAM" id="SignalP"/>
    </source>
</evidence>
<feature type="chain" id="PRO_5022234047" description="Lipoprotein" evidence="2">
    <location>
        <begin position="21"/>
        <end position="123"/>
    </location>
</feature>
<name>A0A512DR78_9PROT</name>
<feature type="signal peptide" evidence="2">
    <location>
        <begin position="1"/>
        <end position="20"/>
    </location>
</feature>
<comment type="caution">
    <text evidence="3">The sequence shown here is derived from an EMBL/GenBank/DDBJ whole genome shotgun (WGS) entry which is preliminary data.</text>
</comment>
<proteinExistence type="predicted"/>
<dbReference type="Proteomes" id="UP000321523">
    <property type="component" value="Unassembled WGS sequence"/>
</dbReference>
<accession>A0A512DR78</accession>
<keyword evidence="2" id="KW-0732">Signal</keyword>
<dbReference type="EMBL" id="BJYZ01000013">
    <property type="protein sequence ID" value="GEO38957.1"/>
    <property type="molecule type" value="Genomic_DNA"/>
</dbReference>
<reference evidence="3 4" key="1">
    <citation type="submission" date="2019-07" db="EMBL/GenBank/DDBJ databases">
        <title>Whole genome shotgun sequence of Skermanella aerolata NBRC 106429.</title>
        <authorList>
            <person name="Hosoyama A."/>
            <person name="Uohara A."/>
            <person name="Ohji S."/>
            <person name="Ichikawa N."/>
        </authorList>
    </citation>
    <scope>NUCLEOTIDE SEQUENCE [LARGE SCALE GENOMIC DNA]</scope>
    <source>
        <strain evidence="3 4">NBRC 106429</strain>
    </source>
</reference>
<evidence type="ECO:0000256" key="1">
    <source>
        <dbReference type="SAM" id="MobiDB-lite"/>
    </source>
</evidence>
<evidence type="ECO:0008006" key="5">
    <source>
        <dbReference type="Google" id="ProtNLM"/>
    </source>
</evidence>